<accession>A0A6I2KYR7</accession>
<reference evidence="2 3" key="1">
    <citation type="submission" date="2019-11" db="EMBL/GenBank/DDBJ databases">
        <title>Novel species isolated from a subtropical stream in China.</title>
        <authorList>
            <person name="Lu H."/>
        </authorList>
    </citation>
    <scope>NUCLEOTIDE SEQUENCE [LARGE SCALE GENOMIC DNA]</scope>
    <source>
        <strain evidence="2 3">FT80W</strain>
    </source>
</reference>
<keyword evidence="1" id="KW-0472">Membrane</keyword>
<feature type="transmembrane region" description="Helical" evidence="1">
    <location>
        <begin position="64"/>
        <end position="86"/>
    </location>
</feature>
<protein>
    <submittedName>
        <fullName evidence="2">Uncharacterized protein</fullName>
    </submittedName>
</protein>
<dbReference type="EMBL" id="WKJK01000006">
    <property type="protein sequence ID" value="MRW90961.1"/>
    <property type="molecule type" value="Genomic_DNA"/>
</dbReference>
<evidence type="ECO:0000256" key="1">
    <source>
        <dbReference type="SAM" id="Phobius"/>
    </source>
</evidence>
<organism evidence="2 3">
    <name type="scientific">Duganella guangzhouensis</name>
    <dbReference type="NCBI Taxonomy" id="2666084"/>
    <lineage>
        <taxon>Bacteria</taxon>
        <taxon>Pseudomonadati</taxon>
        <taxon>Pseudomonadota</taxon>
        <taxon>Betaproteobacteria</taxon>
        <taxon>Burkholderiales</taxon>
        <taxon>Oxalobacteraceae</taxon>
        <taxon>Telluria group</taxon>
        <taxon>Duganella</taxon>
    </lineage>
</organism>
<evidence type="ECO:0000313" key="3">
    <source>
        <dbReference type="Proteomes" id="UP000433309"/>
    </source>
</evidence>
<dbReference type="AlphaFoldDB" id="A0A6I2KYR7"/>
<name>A0A6I2KYR7_9BURK</name>
<keyword evidence="1" id="KW-1133">Transmembrane helix</keyword>
<feature type="transmembrane region" description="Helical" evidence="1">
    <location>
        <begin position="23"/>
        <end position="44"/>
    </location>
</feature>
<sequence length="109" mass="12542">MYIKRYTMPRDRIFRSNSTSEEIMGFSVGIITLLLTISIVAIVYGRYAVDCLAAWYNKEPPPKYRVHVGAMVFAILFFVLGSVLQAEFDKYSECRHSGYSLGECIMMHR</sequence>
<evidence type="ECO:0000313" key="2">
    <source>
        <dbReference type="EMBL" id="MRW90961.1"/>
    </source>
</evidence>
<dbReference type="RefSeq" id="WP_154376902.1">
    <property type="nucleotide sequence ID" value="NZ_WKJK01000006.1"/>
</dbReference>
<proteinExistence type="predicted"/>
<keyword evidence="1" id="KW-0812">Transmembrane</keyword>
<comment type="caution">
    <text evidence="2">The sequence shown here is derived from an EMBL/GenBank/DDBJ whole genome shotgun (WGS) entry which is preliminary data.</text>
</comment>
<gene>
    <name evidence="2" type="ORF">GJ699_13275</name>
</gene>
<dbReference type="Proteomes" id="UP000433309">
    <property type="component" value="Unassembled WGS sequence"/>
</dbReference>
<keyword evidence="3" id="KW-1185">Reference proteome</keyword>